<keyword evidence="3" id="KW-1185">Reference proteome</keyword>
<keyword evidence="1" id="KW-1133">Transmembrane helix</keyword>
<keyword evidence="1" id="KW-0812">Transmembrane</keyword>
<dbReference type="Proteomes" id="UP001565471">
    <property type="component" value="Unassembled WGS sequence"/>
</dbReference>
<proteinExistence type="predicted"/>
<accession>A0ABV4EU01</accession>
<evidence type="ECO:0000313" key="3">
    <source>
        <dbReference type="Proteomes" id="UP001565471"/>
    </source>
</evidence>
<feature type="transmembrane region" description="Helical" evidence="1">
    <location>
        <begin position="7"/>
        <end position="26"/>
    </location>
</feature>
<evidence type="ECO:0000313" key="2">
    <source>
        <dbReference type="EMBL" id="MEY9314600.1"/>
    </source>
</evidence>
<keyword evidence="1" id="KW-0472">Membrane</keyword>
<evidence type="ECO:0000256" key="1">
    <source>
        <dbReference type="SAM" id="Phobius"/>
    </source>
</evidence>
<name>A0ABV4EU01_BRAEL</name>
<sequence>MNRDAELSGMAHVAFASLIFVTMSSLSSSVN</sequence>
<protein>
    <submittedName>
        <fullName evidence="2">Uncharacterized protein</fullName>
    </submittedName>
</protein>
<comment type="caution">
    <text evidence="2">The sequence shown here is derived from an EMBL/GenBank/DDBJ whole genome shotgun (WGS) entry which is preliminary data.</text>
</comment>
<organism evidence="2 3">
    <name type="scientific">Bradyrhizobium elkanii</name>
    <dbReference type="NCBI Taxonomy" id="29448"/>
    <lineage>
        <taxon>Bacteria</taxon>
        <taxon>Pseudomonadati</taxon>
        <taxon>Pseudomonadota</taxon>
        <taxon>Alphaproteobacteria</taxon>
        <taxon>Hyphomicrobiales</taxon>
        <taxon>Nitrobacteraceae</taxon>
        <taxon>Bradyrhizobium</taxon>
    </lineage>
</organism>
<reference evidence="2 3" key="1">
    <citation type="submission" date="2024-07" db="EMBL/GenBank/DDBJ databases">
        <title>Genomic Encyclopedia of Type Strains, Phase V (KMG-V): Genome sequencing to study the core and pangenomes of soil and plant-associated prokaryotes.</title>
        <authorList>
            <person name="Whitman W."/>
        </authorList>
    </citation>
    <scope>NUCLEOTIDE SEQUENCE [LARGE SCALE GENOMIC DNA]</scope>
    <source>
        <strain evidence="2 3">USDA 415</strain>
    </source>
</reference>
<dbReference type="EMBL" id="JBGBZA010000002">
    <property type="protein sequence ID" value="MEY9314600.1"/>
    <property type="molecule type" value="Genomic_DNA"/>
</dbReference>
<gene>
    <name evidence="2" type="ORF">ABIF29_001399</name>
</gene>